<dbReference type="EMBL" id="JAGEMK010000001">
    <property type="protein sequence ID" value="MBO1750996.1"/>
    <property type="molecule type" value="Genomic_DNA"/>
</dbReference>
<keyword evidence="4" id="KW-1185">Reference proteome</keyword>
<dbReference type="InterPro" id="IPR011991">
    <property type="entry name" value="ArsR-like_HTH"/>
</dbReference>
<dbReference type="GO" id="GO:0003700">
    <property type="term" value="F:DNA-binding transcription factor activity"/>
    <property type="evidence" value="ECO:0007669"/>
    <property type="project" value="InterPro"/>
</dbReference>
<organism evidence="3 4">
    <name type="scientific">Actinotalea soli</name>
    <dbReference type="NCBI Taxonomy" id="2819234"/>
    <lineage>
        <taxon>Bacteria</taxon>
        <taxon>Bacillati</taxon>
        <taxon>Actinomycetota</taxon>
        <taxon>Actinomycetes</taxon>
        <taxon>Micrococcales</taxon>
        <taxon>Cellulomonadaceae</taxon>
        <taxon>Actinotalea</taxon>
    </lineage>
</organism>
<comment type="caution">
    <text evidence="3">The sequence shown here is derived from an EMBL/GenBank/DDBJ whole genome shotgun (WGS) entry which is preliminary data.</text>
</comment>
<dbReference type="Gene3D" id="6.10.140.2180">
    <property type="match status" value="1"/>
</dbReference>
<reference evidence="3" key="1">
    <citation type="submission" date="2021-03" db="EMBL/GenBank/DDBJ databases">
        <title>Actinotalea soli sp. nov., isolated from soil.</title>
        <authorList>
            <person name="Ping W."/>
            <person name="Zhang J."/>
        </authorList>
    </citation>
    <scope>NUCLEOTIDE SEQUENCE</scope>
    <source>
        <strain evidence="3">BY-33</strain>
    </source>
</reference>
<dbReference type="InterPro" id="IPR001845">
    <property type="entry name" value="HTH_ArsR_DNA-bd_dom"/>
</dbReference>
<dbReference type="Gene3D" id="1.10.10.10">
    <property type="entry name" value="Winged helix-like DNA-binding domain superfamily/Winged helix DNA-binding domain"/>
    <property type="match status" value="1"/>
</dbReference>
<evidence type="ECO:0000313" key="4">
    <source>
        <dbReference type="Proteomes" id="UP000664209"/>
    </source>
</evidence>
<accession>A0A939LN67</accession>
<dbReference type="Pfam" id="PF12840">
    <property type="entry name" value="HTH_20"/>
    <property type="match status" value="1"/>
</dbReference>
<dbReference type="AlphaFoldDB" id="A0A939LN67"/>
<feature type="region of interest" description="Disordered" evidence="1">
    <location>
        <begin position="70"/>
        <end position="92"/>
    </location>
</feature>
<dbReference type="InterPro" id="IPR036390">
    <property type="entry name" value="WH_DNA-bd_sf"/>
</dbReference>
<dbReference type="SUPFAM" id="SSF46785">
    <property type="entry name" value="Winged helix' DNA-binding domain"/>
    <property type="match status" value="1"/>
</dbReference>
<sequence length="200" mass="22098">MNSSERPAITDPERIRALAHPLRMDLLDFLDESGEATATQCAGRTGETVANCSFHLRTLAKAGFIEPAEPRGREKPWRPVSTGGRRLDVDPENPASLRAIGELVGLTVLREADRIRDFMARQHEMPADWQDTVTVTTASFWATPDEMRELVNAVNALAEPFRGRHAAPETRPDGARPGRLFAVVNPEELAPPATQPEQEQ</sequence>
<dbReference type="CDD" id="cd00090">
    <property type="entry name" value="HTH_ARSR"/>
    <property type="match status" value="1"/>
</dbReference>
<dbReference type="InterPro" id="IPR036388">
    <property type="entry name" value="WH-like_DNA-bd_sf"/>
</dbReference>
<gene>
    <name evidence="3" type="ORF">J4G33_04185</name>
</gene>
<dbReference type="Proteomes" id="UP000664209">
    <property type="component" value="Unassembled WGS sequence"/>
</dbReference>
<dbReference type="RefSeq" id="WP_208054593.1">
    <property type="nucleotide sequence ID" value="NZ_JAGEMK010000001.1"/>
</dbReference>
<evidence type="ECO:0000256" key="1">
    <source>
        <dbReference type="SAM" id="MobiDB-lite"/>
    </source>
</evidence>
<name>A0A939LN67_9CELL</name>
<evidence type="ECO:0000313" key="3">
    <source>
        <dbReference type="EMBL" id="MBO1750996.1"/>
    </source>
</evidence>
<dbReference type="SMART" id="SM00418">
    <property type="entry name" value="HTH_ARSR"/>
    <property type="match status" value="1"/>
</dbReference>
<protein>
    <submittedName>
        <fullName evidence="3">Helix-turn-helix transcriptional regulator</fullName>
    </submittedName>
</protein>
<proteinExistence type="predicted"/>
<evidence type="ECO:0000259" key="2">
    <source>
        <dbReference type="SMART" id="SM00418"/>
    </source>
</evidence>
<feature type="domain" description="HTH arsR-type" evidence="2">
    <location>
        <begin position="13"/>
        <end position="105"/>
    </location>
</feature>